<dbReference type="AlphaFoldDB" id="A0A2P8HTE3"/>
<accession>A0A2P8HTE3</accession>
<evidence type="ECO:0000313" key="2">
    <source>
        <dbReference type="Proteomes" id="UP000240971"/>
    </source>
</evidence>
<sequence>MGTQNQISIVIPADVLQQSFEHLQAVSKLLQPYLHALTSTDRQGLAKMGDKTIPFVSKNLDYSKSNPYFTPAYMDVTELEKDLNIAAGLTPLLRICEQLASNLDDTIMLSGSEAYVAALAYYNTVKQAAKMSIPDAKPIFEDLQQRFPRTLKAKVPNEQAGN</sequence>
<dbReference type="RefSeq" id="WP_106526727.1">
    <property type="nucleotide sequence ID" value="NZ_PYAW01000001.1"/>
</dbReference>
<comment type="caution">
    <text evidence="1">The sequence shown here is derived from an EMBL/GenBank/DDBJ whole genome shotgun (WGS) entry which is preliminary data.</text>
</comment>
<organism evidence="1 2">
    <name type="scientific">Chitinophaga niastensis</name>
    <dbReference type="NCBI Taxonomy" id="536980"/>
    <lineage>
        <taxon>Bacteria</taxon>
        <taxon>Pseudomonadati</taxon>
        <taxon>Bacteroidota</taxon>
        <taxon>Chitinophagia</taxon>
        <taxon>Chitinophagales</taxon>
        <taxon>Chitinophagaceae</taxon>
        <taxon>Chitinophaga</taxon>
    </lineage>
</organism>
<reference evidence="1 2" key="1">
    <citation type="submission" date="2018-03" db="EMBL/GenBank/DDBJ databases">
        <title>Genomic Encyclopedia of Archaeal and Bacterial Type Strains, Phase II (KMG-II): from individual species to whole genera.</title>
        <authorList>
            <person name="Goeker M."/>
        </authorList>
    </citation>
    <scope>NUCLEOTIDE SEQUENCE [LARGE SCALE GENOMIC DNA]</scope>
    <source>
        <strain evidence="1 2">DSM 24859</strain>
    </source>
</reference>
<proteinExistence type="predicted"/>
<dbReference type="Proteomes" id="UP000240971">
    <property type="component" value="Unassembled WGS sequence"/>
</dbReference>
<dbReference type="OrthoDB" id="5952844at2"/>
<keyword evidence="2" id="KW-1185">Reference proteome</keyword>
<name>A0A2P8HTE3_CHINA</name>
<dbReference type="EMBL" id="PYAW01000001">
    <property type="protein sequence ID" value="PSL49496.1"/>
    <property type="molecule type" value="Genomic_DNA"/>
</dbReference>
<gene>
    <name evidence="1" type="ORF">CLV51_101830</name>
</gene>
<protein>
    <submittedName>
        <fullName evidence="1">Uncharacterized protein</fullName>
    </submittedName>
</protein>
<evidence type="ECO:0000313" key="1">
    <source>
        <dbReference type="EMBL" id="PSL49496.1"/>
    </source>
</evidence>